<feature type="compositionally biased region" description="Polar residues" evidence="11">
    <location>
        <begin position="873"/>
        <end position="886"/>
    </location>
</feature>
<dbReference type="InterPro" id="IPR006811">
    <property type="entry name" value="RNA_pol_II_suA"/>
</dbReference>
<dbReference type="EMBL" id="SSOP01000023">
    <property type="protein sequence ID" value="KAB5594208.1"/>
    <property type="molecule type" value="Genomic_DNA"/>
</dbReference>
<comment type="catalytic activity">
    <reaction evidence="10">
        <text>O-phospho-L-threonyl-[protein] + H2O = L-threonyl-[protein] + phosphate</text>
        <dbReference type="Rhea" id="RHEA:47004"/>
        <dbReference type="Rhea" id="RHEA-COMP:11060"/>
        <dbReference type="Rhea" id="RHEA-COMP:11605"/>
        <dbReference type="ChEBI" id="CHEBI:15377"/>
        <dbReference type="ChEBI" id="CHEBI:30013"/>
        <dbReference type="ChEBI" id="CHEBI:43474"/>
        <dbReference type="ChEBI" id="CHEBI:61977"/>
        <dbReference type="EC" id="3.1.3.16"/>
    </reaction>
</comment>
<feature type="region of interest" description="Disordered" evidence="11">
    <location>
        <begin position="1089"/>
        <end position="1109"/>
    </location>
</feature>
<dbReference type="EC" id="3.1.3.16" evidence="3"/>
<dbReference type="Gene3D" id="1.10.510.10">
    <property type="entry name" value="Transferase(Phosphotransferase) domain 1"/>
    <property type="match status" value="1"/>
</dbReference>
<dbReference type="InterPro" id="IPR008271">
    <property type="entry name" value="Ser/Thr_kinase_AS"/>
</dbReference>
<dbReference type="Proteomes" id="UP000383932">
    <property type="component" value="Unassembled WGS sequence"/>
</dbReference>
<dbReference type="PANTHER" id="PTHR43187:SF1">
    <property type="entry name" value="GLUTAMINE AMIDOTRANSFERASE DUG3-RELATED"/>
    <property type="match status" value="1"/>
</dbReference>
<keyword evidence="8" id="KW-0539">Nucleus</keyword>
<dbReference type="GO" id="GO:0005737">
    <property type="term" value="C:cytoplasm"/>
    <property type="evidence" value="ECO:0007669"/>
    <property type="project" value="TreeGrafter"/>
</dbReference>
<evidence type="ECO:0000256" key="1">
    <source>
        <dbReference type="ARBA" id="ARBA00004123"/>
    </source>
</evidence>
<dbReference type="GO" id="GO:0006751">
    <property type="term" value="P:glutathione catabolic process"/>
    <property type="evidence" value="ECO:0007669"/>
    <property type="project" value="TreeGrafter"/>
</dbReference>
<dbReference type="InterPro" id="IPR000719">
    <property type="entry name" value="Prot_kinase_dom"/>
</dbReference>
<comment type="catalytic activity">
    <reaction evidence="9">
        <text>O-phospho-L-seryl-[protein] + H2O = L-seryl-[protein] + phosphate</text>
        <dbReference type="Rhea" id="RHEA:20629"/>
        <dbReference type="Rhea" id="RHEA-COMP:9863"/>
        <dbReference type="Rhea" id="RHEA-COMP:11604"/>
        <dbReference type="ChEBI" id="CHEBI:15377"/>
        <dbReference type="ChEBI" id="CHEBI:29999"/>
        <dbReference type="ChEBI" id="CHEBI:43474"/>
        <dbReference type="ChEBI" id="CHEBI:83421"/>
        <dbReference type="EC" id="3.1.3.16"/>
    </reaction>
</comment>
<dbReference type="OrthoDB" id="10252171at2759"/>
<sequence length="1385" mass="152700">MSQDPRLRRNADPRLARNNAVGLSDFSYNQHPQNSSSMFLPQRLQSPNPLAQSYARFRNRPLFCVVCASNQNRSMEAHNVLAKAGFRVMSSGTGSAVRLPGPTADRPNIYTFGTPYDDMWNDLHNQDRRLYEANGLLKMLDRNRKIKRAPERWQDNKTQADVVITCEERCFDAVCEDLLNRGGESNRPVHVINVEIKDNHEEALKAGLAIQDLATAIEASDDLDEDMSKILATQQERHPHSLLHAAIGGYSNMYSALENLRQQARDHDIIHTNYHQLKSTNESDINHSLRYFHALANPPLQAPRLRLDRRRPINGDGFGVGELLGMRLACVGNLYGEGWYDEHELEHPEGHSSTQGEPCIFTSVTPANLTRLAVKIKSPLVFAHVRATTAGSLSLDNCHPWSYGNIWQWMHNGGIADFHLIKRKLQASLSDELFAVPQGNTDSEWAFALFLSFLPNPKAKSFTPNVLKKAMLSCIAQLNQWTKEANITEPSLMNFCITDGKSVVATRYVSSRTDEAASLWFSSGTTFYEYAPGGHYRMTKSDKRENIFLIASEPLTFEKADWMEIPTNTIIVITPQMNILQIPIIDEFYVPYSAENKRFGDFAATKGLLSRGQVTNEHDLTPPDEVPAAVASLLSGMPSAEWCVAYEWEMDKDTVDSGVYLLESDVDESLAERKHARDKSSRAMSSFPKLSPSPSPRIGGRSPLRTSHSAPPSLSTLSLRELAANFEGNAAKNSDDPPEANGGNDSDDDVIIAIHPTRLTRASSTGNNYGITGIGRGFDWKWEDESDDDEDDDEKPEIRDSSDQPTPPANDRNGLQPDKANFIIIPPTPEAPRQPQRASTMFVKTPVQTATLGLSLNGVTPAPPPPGPRSAGLQRTFSYSGSSTPAEFSPFHSPKVRSPNLSPSASSHNLPGLSSPQLGCNRNPSRVSRSRSNQSRRVSVVSGRQVPVARMPSPPPDPSPAPPPLTPRLARLNSTTSFISIASTAATAPPSPGSDGHAHYLGGRSIENFMILGEAGRGAYGMVKRAREFKVDGSLGPNVIIKQIIKSRILSDCWKKHPIHGTIPIEIYVMNALSSTSFKLPHKRPWDPSRFHTSSSKSPKDAIAVSPSTHSPRTYNIDFQSTPWEWVEGQVVKGHPSICPLLDFWEDAHFYYLLLPTSSPSFPKIDGQDFPGINSRDTPPNDLFDLVEMYPQGLPGFLIRSYLGQMADALAFLHSKGICHRDIKDENVVLGPAGRCWLIDFGSSGVVRRGGWDTFSGTLDYAGPEILRGERYTGPPQDVWAFGVVAYVLLVGECPFSSAQEAQEGLVPGSKALDSLLERCGHGQELACEEPDGGGRLGDALELVRACLSVDVAKRPTFEKLMVCRYLLGEPGWEVWVPPVETAAK</sequence>
<dbReference type="PROSITE" id="PS51278">
    <property type="entry name" value="GATASE_TYPE_2"/>
    <property type="match status" value="1"/>
</dbReference>
<evidence type="ECO:0000256" key="7">
    <source>
        <dbReference type="ARBA" id="ARBA00022962"/>
    </source>
</evidence>
<feature type="domain" description="Glutamine amidotransferase type-2" evidence="13">
    <location>
        <begin position="64"/>
        <end position="576"/>
    </location>
</feature>
<evidence type="ECO:0000256" key="5">
    <source>
        <dbReference type="ARBA" id="ARBA00022801"/>
    </source>
</evidence>
<feature type="compositionally biased region" description="Basic and acidic residues" evidence="11">
    <location>
        <begin position="670"/>
        <end position="681"/>
    </location>
</feature>
<protein>
    <recommendedName>
        <fullName evidence="3">protein-serine/threonine phosphatase</fullName>
        <ecNumber evidence="3">3.1.3.16</ecNumber>
    </recommendedName>
</protein>
<dbReference type="GO" id="GO:0008242">
    <property type="term" value="F:omega peptidase activity"/>
    <property type="evidence" value="ECO:0007669"/>
    <property type="project" value="TreeGrafter"/>
</dbReference>
<dbReference type="SUPFAM" id="SSF56112">
    <property type="entry name" value="Protein kinase-like (PK-like)"/>
    <property type="match status" value="1"/>
</dbReference>
<evidence type="ECO:0000313" key="15">
    <source>
        <dbReference type="Proteomes" id="UP000383932"/>
    </source>
</evidence>
<feature type="compositionally biased region" description="Low complexity" evidence="11">
    <location>
        <begin position="685"/>
        <end position="703"/>
    </location>
</feature>
<dbReference type="InterPro" id="IPR026869">
    <property type="entry name" value="EgtC-like"/>
</dbReference>
<dbReference type="InterPro" id="IPR011009">
    <property type="entry name" value="Kinase-like_dom_sf"/>
</dbReference>
<dbReference type="PROSITE" id="PS00108">
    <property type="entry name" value="PROTEIN_KINASE_ST"/>
    <property type="match status" value="1"/>
</dbReference>
<feature type="compositionally biased region" description="Low complexity" evidence="11">
    <location>
        <begin position="922"/>
        <end position="951"/>
    </location>
</feature>
<evidence type="ECO:0000256" key="11">
    <source>
        <dbReference type="SAM" id="MobiDB-lite"/>
    </source>
</evidence>
<organism evidence="14 15">
    <name type="scientific">Ceratobasidium theobromae</name>
    <dbReference type="NCBI Taxonomy" id="1582974"/>
    <lineage>
        <taxon>Eukaryota</taxon>
        <taxon>Fungi</taxon>
        <taxon>Dikarya</taxon>
        <taxon>Basidiomycota</taxon>
        <taxon>Agaricomycotina</taxon>
        <taxon>Agaricomycetes</taxon>
        <taxon>Cantharellales</taxon>
        <taxon>Ceratobasidiaceae</taxon>
        <taxon>Ceratobasidium</taxon>
    </lineage>
</organism>
<feature type="region of interest" description="Disordered" evidence="11">
    <location>
        <begin position="761"/>
        <end position="838"/>
    </location>
</feature>
<evidence type="ECO:0000256" key="6">
    <source>
        <dbReference type="ARBA" id="ARBA00022912"/>
    </source>
</evidence>
<dbReference type="GO" id="GO:0031124">
    <property type="term" value="P:mRNA 3'-end processing"/>
    <property type="evidence" value="ECO:0007669"/>
    <property type="project" value="UniProtKB-ARBA"/>
</dbReference>
<evidence type="ECO:0000256" key="10">
    <source>
        <dbReference type="ARBA" id="ARBA00048336"/>
    </source>
</evidence>
<dbReference type="GO" id="GO:0005847">
    <property type="term" value="C:mRNA cleavage and polyadenylation specificity factor complex"/>
    <property type="evidence" value="ECO:0007669"/>
    <property type="project" value="UniProtKB-ARBA"/>
</dbReference>
<keyword evidence="5" id="KW-0378">Hydrolase</keyword>
<dbReference type="PROSITE" id="PS50011">
    <property type="entry name" value="PROTEIN_KINASE_DOM"/>
    <property type="match status" value="1"/>
</dbReference>
<dbReference type="InterPro" id="IPR029055">
    <property type="entry name" value="Ntn_hydrolases_N"/>
</dbReference>
<reference evidence="14 15" key="1">
    <citation type="journal article" date="2019" name="Fungal Biol. Biotechnol.">
        <title>Draft genome sequence of fastidious pathogen Ceratobasidium theobromae, which causes vascular-streak dieback in Theobroma cacao.</title>
        <authorList>
            <person name="Ali S.S."/>
            <person name="Asman A."/>
            <person name="Shao J."/>
            <person name="Firmansyah A.P."/>
            <person name="Susilo A.W."/>
            <person name="Rosmana A."/>
            <person name="McMahon P."/>
            <person name="Junaid M."/>
            <person name="Guest D."/>
            <person name="Kheng T.Y."/>
            <person name="Meinhardt L.W."/>
            <person name="Bailey B.A."/>
        </authorList>
    </citation>
    <scope>NUCLEOTIDE SEQUENCE [LARGE SCALE GENOMIC DNA]</scope>
    <source>
        <strain evidence="14 15">CT2</strain>
    </source>
</reference>
<comment type="caution">
    <text evidence="14">The sequence shown here is derived from an EMBL/GenBank/DDBJ whole genome shotgun (WGS) entry which is preliminary data.</text>
</comment>
<feature type="region of interest" description="Disordered" evidence="11">
    <location>
        <begin position="729"/>
        <end position="749"/>
    </location>
</feature>
<feature type="compositionally biased region" description="Polar residues" evidence="11">
    <location>
        <begin position="704"/>
        <end position="714"/>
    </location>
</feature>
<feature type="compositionally biased region" description="Polar residues" evidence="11">
    <location>
        <begin position="899"/>
        <end position="920"/>
    </location>
</feature>
<dbReference type="CDD" id="cd01908">
    <property type="entry name" value="YafJ"/>
    <property type="match status" value="1"/>
</dbReference>
<feature type="domain" description="Protein kinase" evidence="12">
    <location>
        <begin position="1009"/>
        <end position="1367"/>
    </location>
</feature>
<dbReference type="InterPro" id="IPR017932">
    <property type="entry name" value="GATase_2_dom"/>
</dbReference>
<comment type="subcellular location">
    <subcellularLocation>
        <location evidence="1">Nucleus</location>
    </subcellularLocation>
</comment>
<evidence type="ECO:0000313" key="14">
    <source>
        <dbReference type="EMBL" id="KAB5594208.1"/>
    </source>
</evidence>
<keyword evidence="15" id="KW-1185">Reference proteome</keyword>
<dbReference type="Gene3D" id="3.40.50.2300">
    <property type="match status" value="2"/>
</dbReference>
<dbReference type="InterPro" id="IPR052373">
    <property type="entry name" value="Gamma-glu_amide_hydrolase"/>
</dbReference>
<dbReference type="Gene3D" id="3.30.200.20">
    <property type="entry name" value="Phosphorylase Kinase, domain 1"/>
    <property type="match status" value="1"/>
</dbReference>
<name>A0A5N5QRF6_9AGAM</name>
<dbReference type="Gene3D" id="3.60.20.10">
    <property type="entry name" value="Glutamine Phosphoribosylpyrophosphate, subunit 1, domain 1"/>
    <property type="match status" value="1"/>
</dbReference>
<proteinExistence type="inferred from homology"/>
<dbReference type="GO" id="GO:0005524">
    <property type="term" value="F:ATP binding"/>
    <property type="evidence" value="ECO:0007669"/>
    <property type="project" value="InterPro"/>
</dbReference>
<dbReference type="SUPFAM" id="SSF56235">
    <property type="entry name" value="N-terminal nucleophile aminohydrolases (Ntn hydrolases)"/>
    <property type="match status" value="1"/>
</dbReference>
<feature type="compositionally biased region" description="Acidic residues" evidence="11">
    <location>
        <begin position="784"/>
        <end position="795"/>
    </location>
</feature>
<accession>A0A5N5QRF6</accession>
<evidence type="ECO:0000256" key="2">
    <source>
        <dbReference type="ARBA" id="ARBA00008978"/>
    </source>
</evidence>
<dbReference type="Pfam" id="PF13230">
    <property type="entry name" value="GATase_4"/>
    <property type="match status" value="1"/>
</dbReference>
<comment type="similarity">
    <text evidence="2">Belongs to the SSU72 phosphatase family.</text>
</comment>
<evidence type="ECO:0000256" key="4">
    <source>
        <dbReference type="ARBA" id="ARBA00022664"/>
    </source>
</evidence>
<keyword evidence="7" id="KW-0315">Glutamine amidotransferase</keyword>
<evidence type="ECO:0000256" key="3">
    <source>
        <dbReference type="ARBA" id="ARBA00013081"/>
    </source>
</evidence>
<dbReference type="SMART" id="SM00220">
    <property type="entry name" value="S_TKc"/>
    <property type="match status" value="1"/>
</dbReference>
<keyword evidence="4" id="KW-0507">mRNA processing</keyword>
<dbReference type="FunFam" id="3.40.50.2300:FF:000039">
    <property type="entry name" value="RNA polymerase II subunit A C-terminal domain phosphatase"/>
    <property type="match status" value="1"/>
</dbReference>
<evidence type="ECO:0000256" key="9">
    <source>
        <dbReference type="ARBA" id="ARBA00047761"/>
    </source>
</evidence>
<dbReference type="Pfam" id="PF00069">
    <property type="entry name" value="Pkinase"/>
    <property type="match status" value="1"/>
</dbReference>
<feature type="compositionally biased region" description="Polar residues" evidence="11">
    <location>
        <begin position="761"/>
        <end position="770"/>
    </location>
</feature>
<evidence type="ECO:0000259" key="13">
    <source>
        <dbReference type="PROSITE" id="PS51278"/>
    </source>
</evidence>
<keyword evidence="6" id="KW-0904">Protein phosphatase</keyword>
<gene>
    <name evidence="14" type="ORF">CTheo_2289</name>
</gene>
<feature type="region of interest" description="Disordered" evidence="11">
    <location>
        <begin position="854"/>
        <end position="967"/>
    </location>
</feature>
<dbReference type="GO" id="GO:0061672">
    <property type="term" value="C:glutathione hydrolase complex"/>
    <property type="evidence" value="ECO:0007669"/>
    <property type="project" value="TreeGrafter"/>
</dbReference>
<feature type="region of interest" description="Disordered" evidence="11">
    <location>
        <begin position="670"/>
        <end position="714"/>
    </location>
</feature>
<feature type="compositionally biased region" description="Pro residues" evidence="11">
    <location>
        <begin position="952"/>
        <end position="966"/>
    </location>
</feature>
<evidence type="ECO:0000256" key="8">
    <source>
        <dbReference type="ARBA" id="ARBA00023242"/>
    </source>
</evidence>
<dbReference type="GO" id="GO:0008420">
    <property type="term" value="F:RNA polymerase II CTD heptapeptide repeat phosphatase activity"/>
    <property type="evidence" value="ECO:0007669"/>
    <property type="project" value="UniProtKB-ARBA"/>
</dbReference>
<dbReference type="Pfam" id="PF04722">
    <property type="entry name" value="Ssu72"/>
    <property type="match status" value="1"/>
</dbReference>
<evidence type="ECO:0000259" key="12">
    <source>
        <dbReference type="PROSITE" id="PS50011"/>
    </source>
</evidence>
<dbReference type="PANTHER" id="PTHR43187">
    <property type="entry name" value="GLUTAMINE AMIDOTRANSFERASE DUG3-RELATED"/>
    <property type="match status" value="1"/>
</dbReference>
<dbReference type="GO" id="GO:0004672">
    <property type="term" value="F:protein kinase activity"/>
    <property type="evidence" value="ECO:0007669"/>
    <property type="project" value="InterPro"/>
</dbReference>